<keyword evidence="1" id="KW-0326">Glycosidase</keyword>
<keyword evidence="7" id="KW-1185">Reference proteome</keyword>
<dbReference type="EMBL" id="JACHJQ010000002">
    <property type="protein sequence ID" value="MBB4905349.1"/>
    <property type="molecule type" value="Genomic_DNA"/>
</dbReference>
<keyword evidence="2" id="KW-0624">Polysaccharide degradation</keyword>
<evidence type="ECO:0000256" key="3">
    <source>
        <dbReference type="SAM" id="MobiDB-lite"/>
    </source>
</evidence>
<dbReference type="Gene3D" id="2.60.40.10">
    <property type="entry name" value="Immunoglobulins"/>
    <property type="match status" value="1"/>
</dbReference>
<name>A0A7W7Q1L7_9PSEU</name>
<feature type="compositionally biased region" description="Pro residues" evidence="3">
    <location>
        <begin position="366"/>
        <end position="380"/>
    </location>
</feature>
<keyword evidence="1" id="KW-0378">Hydrolase</keyword>
<dbReference type="PROSITE" id="PS50853">
    <property type="entry name" value="FN3"/>
    <property type="match status" value="1"/>
</dbReference>
<evidence type="ECO:0000313" key="7">
    <source>
        <dbReference type="Proteomes" id="UP000520767"/>
    </source>
</evidence>
<evidence type="ECO:0000313" key="6">
    <source>
        <dbReference type="EMBL" id="MBB4905349.1"/>
    </source>
</evidence>
<feature type="domain" description="Fibronectin type-III" evidence="5">
    <location>
        <begin position="423"/>
        <end position="527"/>
    </location>
</feature>
<dbReference type="GO" id="GO:0000272">
    <property type="term" value="P:polysaccharide catabolic process"/>
    <property type="evidence" value="ECO:0007669"/>
    <property type="project" value="UniProtKB-KW"/>
</dbReference>
<keyword evidence="4" id="KW-0472">Membrane</keyword>
<dbReference type="AlphaFoldDB" id="A0A7W7Q1L7"/>
<feature type="region of interest" description="Disordered" evidence="3">
    <location>
        <begin position="342"/>
        <end position="439"/>
    </location>
</feature>
<organism evidence="6 7">
    <name type="scientific">Actinophytocola algeriensis</name>
    <dbReference type="NCBI Taxonomy" id="1768010"/>
    <lineage>
        <taxon>Bacteria</taxon>
        <taxon>Bacillati</taxon>
        <taxon>Actinomycetota</taxon>
        <taxon>Actinomycetes</taxon>
        <taxon>Pseudonocardiales</taxon>
        <taxon>Pseudonocardiaceae</taxon>
    </lineage>
</organism>
<keyword evidence="4" id="KW-1133">Transmembrane helix</keyword>
<dbReference type="GO" id="GO:0016798">
    <property type="term" value="F:hydrolase activity, acting on glycosyl bonds"/>
    <property type="evidence" value="ECO:0007669"/>
    <property type="project" value="UniProtKB-KW"/>
</dbReference>
<keyword evidence="2" id="KW-0119">Carbohydrate metabolism</keyword>
<gene>
    <name evidence="6" type="ORF">FHR82_001566</name>
</gene>
<feature type="transmembrane region" description="Helical" evidence="4">
    <location>
        <begin position="691"/>
        <end position="709"/>
    </location>
</feature>
<feature type="compositionally biased region" description="Low complexity" evidence="3">
    <location>
        <begin position="534"/>
        <end position="552"/>
    </location>
</feature>
<evidence type="ECO:0000256" key="2">
    <source>
        <dbReference type="ARBA" id="ARBA00023326"/>
    </source>
</evidence>
<proteinExistence type="predicted"/>
<dbReference type="CDD" id="cd00063">
    <property type="entry name" value="FN3"/>
    <property type="match status" value="1"/>
</dbReference>
<dbReference type="Proteomes" id="UP000520767">
    <property type="component" value="Unassembled WGS sequence"/>
</dbReference>
<dbReference type="SUPFAM" id="SSF49265">
    <property type="entry name" value="Fibronectin type III"/>
    <property type="match status" value="1"/>
</dbReference>
<reference evidence="6 7" key="1">
    <citation type="submission" date="2020-08" db="EMBL/GenBank/DDBJ databases">
        <title>Genomic Encyclopedia of Type Strains, Phase III (KMG-III): the genomes of soil and plant-associated and newly described type strains.</title>
        <authorList>
            <person name="Whitman W."/>
        </authorList>
    </citation>
    <scope>NUCLEOTIDE SEQUENCE [LARGE SCALE GENOMIC DNA]</scope>
    <source>
        <strain evidence="6 7">CECT 8960</strain>
    </source>
</reference>
<comment type="caution">
    <text evidence="6">The sequence shown here is derived from an EMBL/GenBank/DDBJ whole genome shotgun (WGS) entry which is preliminary data.</text>
</comment>
<feature type="compositionally biased region" description="Pro residues" evidence="3">
    <location>
        <begin position="553"/>
        <end position="570"/>
    </location>
</feature>
<accession>A0A7W7Q1L7</accession>
<dbReference type="RefSeq" id="WP_184809605.1">
    <property type="nucleotide sequence ID" value="NZ_JACHJQ010000002.1"/>
</dbReference>
<evidence type="ECO:0000256" key="4">
    <source>
        <dbReference type="SAM" id="Phobius"/>
    </source>
</evidence>
<feature type="region of interest" description="Disordered" evidence="3">
    <location>
        <begin position="504"/>
        <end position="573"/>
    </location>
</feature>
<sequence length="714" mass="73019">MRDSASFGAASLGVLLIAGAVLGTGVARTAVDVSDGLTWLPDDPRGEVVQVNPASGRPEVRLQVSGGDAQLEITQKDGVLVVLDRRSGQITVIDLATLLASGRRQAPPGATSKVLVSEGRVYVVDRAAGTITNADPVTLVDVGKPWRAGLPLADVVVDDEGTVWAVDHDGHLHALEWSDDDQAFDEKSDDVVRGAGPATVLVPHSRGVTLFGLDGGVVRQVGTGQDVAGATSRLPREVLAAQSSPAGLVPASVPGQGIVVLVAGDRVVRVDVAALGCARPGRPVVFRDRVYVPCLGAGKVLVLDRSGSRAAQDIATPGGMDPQLVFDDGRLFISAPGAERGVIVDSDGSTRPVTIRSPELPVVNPDRPPMPEVPTPPRPSPRPEEPTRPGGRGDQPRPPGAPGPGTTTGPSQPGGGNRGAPGAPPGITAMLGSRSDTELTTTVSWGVPTENGGPITSYTVVVSGDFTGGSQTTQTTETSARLTVPCADSTFCDNGRLDITVTATNRAGRGTAGTGSWNVPPRQSQPTTQPPAPTTTNPTPTNPTTTNPAPTTTNPPAPPPPPDPPPPPSMPAAGAVIIGTVTAPNGQQDYTRLVALSPPGDWASHNGSCQLVNTTQGYSVAIACSATSAQIGVEEGSNRLVVRAHASDGSQSVDSAAKTVRGPREPTCGKYACFGTGKIVELSPVAKPIDFGQAGAGLGLLVIAVFLYTRRNES</sequence>
<keyword evidence="4" id="KW-0812">Transmembrane</keyword>
<dbReference type="InterPro" id="IPR036116">
    <property type="entry name" value="FN3_sf"/>
</dbReference>
<protein>
    <recommendedName>
        <fullName evidence="5">Fibronectin type-III domain-containing protein</fullName>
    </recommendedName>
</protein>
<dbReference type="InterPro" id="IPR013783">
    <property type="entry name" value="Ig-like_fold"/>
</dbReference>
<dbReference type="SUPFAM" id="SSF63829">
    <property type="entry name" value="Calcium-dependent phosphotriesterase"/>
    <property type="match status" value="1"/>
</dbReference>
<dbReference type="InterPro" id="IPR003961">
    <property type="entry name" value="FN3_dom"/>
</dbReference>
<evidence type="ECO:0000256" key="1">
    <source>
        <dbReference type="ARBA" id="ARBA00023295"/>
    </source>
</evidence>
<evidence type="ECO:0000259" key="5">
    <source>
        <dbReference type="PROSITE" id="PS50853"/>
    </source>
</evidence>